<evidence type="ECO:0008006" key="8">
    <source>
        <dbReference type="Google" id="ProtNLM"/>
    </source>
</evidence>
<comment type="similarity">
    <text evidence="1">Belongs to the universal ribosomal protein uS9 family.</text>
</comment>
<reference evidence="7" key="2">
    <citation type="submission" date="2012-11" db="EMBL/GenBank/DDBJ databases">
        <authorList>
            <person name="Kuo A."/>
            <person name="Curtis B.A."/>
            <person name="Tanifuji G."/>
            <person name="Burki F."/>
            <person name="Gruber A."/>
            <person name="Irimia M."/>
            <person name="Maruyama S."/>
            <person name="Arias M.C."/>
            <person name="Ball S.G."/>
            <person name="Gile G.H."/>
            <person name="Hirakawa Y."/>
            <person name="Hopkins J.F."/>
            <person name="Rensing S.A."/>
            <person name="Schmutz J."/>
            <person name="Symeonidi A."/>
            <person name="Elias M."/>
            <person name="Eveleigh R.J."/>
            <person name="Herman E.K."/>
            <person name="Klute M.J."/>
            <person name="Nakayama T."/>
            <person name="Obornik M."/>
            <person name="Reyes-Prieto A."/>
            <person name="Armbrust E.V."/>
            <person name="Aves S.J."/>
            <person name="Beiko R.G."/>
            <person name="Coutinho P."/>
            <person name="Dacks J.B."/>
            <person name="Durnford D.G."/>
            <person name="Fast N.M."/>
            <person name="Green B.R."/>
            <person name="Grisdale C."/>
            <person name="Hempe F."/>
            <person name="Henrissat B."/>
            <person name="Hoppner M.P."/>
            <person name="Ishida K.-I."/>
            <person name="Kim E."/>
            <person name="Koreny L."/>
            <person name="Kroth P.G."/>
            <person name="Liu Y."/>
            <person name="Malik S.-B."/>
            <person name="Maier U.G."/>
            <person name="McRose D."/>
            <person name="Mock T."/>
            <person name="Neilson J.A."/>
            <person name="Onodera N.T."/>
            <person name="Poole A.M."/>
            <person name="Pritham E.J."/>
            <person name="Richards T.A."/>
            <person name="Rocap G."/>
            <person name="Roy S.W."/>
            <person name="Sarai C."/>
            <person name="Schaack S."/>
            <person name="Shirato S."/>
            <person name="Slamovits C.H."/>
            <person name="Spencer D.F."/>
            <person name="Suzuki S."/>
            <person name="Worden A.Z."/>
            <person name="Zauner S."/>
            <person name="Barry K."/>
            <person name="Bell C."/>
            <person name="Bharti A.K."/>
            <person name="Crow J.A."/>
            <person name="Grimwood J."/>
            <person name="Kramer R."/>
            <person name="Lindquist E."/>
            <person name="Lucas S."/>
            <person name="Salamov A."/>
            <person name="McFadden G.I."/>
            <person name="Lane C.E."/>
            <person name="Keeling P.J."/>
            <person name="Gray M.W."/>
            <person name="Grigoriev I.V."/>
            <person name="Archibald J.M."/>
        </authorList>
    </citation>
    <scope>NUCLEOTIDE SEQUENCE</scope>
    <source>
        <strain evidence="7">CCMP2712</strain>
    </source>
</reference>
<dbReference type="SUPFAM" id="SSF54211">
    <property type="entry name" value="Ribosomal protein S5 domain 2-like"/>
    <property type="match status" value="1"/>
</dbReference>
<dbReference type="Proteomes" id="UP000011087">
    <property type="component" value="Unassembled WGS sequence"/>
</dbReference>
<dbReference type="OMA" id="KFQFSKR"/>
<feature type="compositionally biased region" description="Basic residues" evidence="4">
    <location>
        <begin position="154"/>
        <end position="168"/>
    </location>
</feature>
<dbReference type="PANTHER" id="PTHR21569">
    <property type="entry name" value="RIBOSOMAL PROTEIN S9"/>
    <property type="match status" value="1"/>
</dbReference>
<dbReference type="InterPro" id="IPR014721">
    <property type="entry name" value="Ribsml_uS5_D2-typ_fold_subgr"/>
</dbReference>
<dbReference type="GO" id="GO:0006412">
    <property type="term" value="P:translation"/>
    <property type="evidence" value="ECO:0007669"/>
    <property type="project" value="InterPro"/>
</dbReference>
<sequence length="168" mass="19209">MEEYYSIEREKQEAAPKQVKKIIAKSEEIARKKIPVLDALGRAYATGKRKTAVARVFVAKGTGVVTINKKRLVDYFPRVTLRDEIYSPIHVCGGRLEYDVWCTVKGGGKSAQAQAIKLGVARAMQVRRMALFRAMLKAIKLLHQDDRRVERKKPGQPKARKKFQWVKR</sequence>
<dbReference type="InterPro" id="IPR000754">
    <property type="entry name" value="Ribosomal_uS9"/>
</dbReference>
<dbReference type="PaxDb" id="55529-EKX37243"/>
<evidence type="ECO:0000313" key="7">
    <source>
        <dbReference type="Proteomes" id="UP000011087"/>
    </source>
</evidence>
<dbReference type="EnsemblProtists" id="EKX37243">
    <property type="protein sequence ID" value="EKX37243"/>
    <property type="gene ID" value="GUITHDRAFT_78294"/>
</dbReference>
<evidence type="ECO:0000313" key="5">
    <source>
        <dbReference type="EMBL" id="EKX37243.1"/>
    </source>
</evidence>
<reference evidence="5 7" key="1">
    <citation type="journal article" date="2012" name="Nature">
        <title>Algal genomes reveal evolutionary mosaicism and the fate of nucleomorphs.</title>
        <authorList>
            <consortium name="DOE Joint Genome Institute"/>
            <person name="Curtis B.A."/>
            <person name="Tanifuji G."/>
            <person name="Burki F."/>
            <person name="Gruber A."/>
            <person name="Irimia M."/>
            <person name="Maruyama S."/>
            <person name="Arias M.C."/>
            <person name="Ball S.G."/>
            <person name="Gile G.H."/>
            <person name="Hirakawa Y."/>
            <person name="Hopkins J.F."/>
            <person name="Kuo A."/>
            <person name="Rensing S.A."/>
            <person name="Schmutz J."/>
            <person name="Symeonidi A."/>
            <person name="Elias M."/>
            <person name="Eveleigh R.J."/>
            <person name="Herman E.K."/>
            <person name="Klute M.J."/>
            <person name="Nakayama T."/>
            <person name="Obornik M."/>
            <person name="Reyes-Prieto A."/>
            <person name="Armbrust E.V."/>
            <person name="Aves S.J."/>
            <person name="Beiko R.G."/>
            <person name="Coutinho P."/>
            <person name="Dacks J.B."/>
            <person name="Durnford D.G."/>
            <person name="Fast N.M."/>
            <person name="Green B.R."/>
            <person name="Grisdale C.J."/>
            <person name="Hempel F."/>
            <person name="Henrissat B."/>
            <person name="Hoppner M.P."/>
            <person name="Ishida K."/>
            <person name="Kim E."/>
            <person name="Koreny L."/>
            <person name="Kroth P.G."/>
            <person name="Liu Y."/>
            <person name="Malik S.B."/>
            <person name="Maier U.G."/>
            <person name="McRose D."/>
            <person name="Mock T."/>
            <person name="Neilson J.A."/>
            <person name="Onodera N.T."/>
            <person name="Poole A.M."/>
            <person name="Pritham E.J."/>
            <person name="Richards T.A."/>
            <person name="Rocap G."/>
            <person name="Roy S.W."/>
            <person name="Sarai C."/>
            <person name="Schaack S."/>
            <person name="Shirato S."/>
            <person name="Slamovits C.H."/>
            <person name="Spencer D.F."/>
            <person name="Suzuki S."/>
            <person name="Worden A.Z."/>
            <person name="Zauner S."/>
            <person name="Barry K."/>
            <person name="Bell C."/>
            <person name="Bharti A.K."/>
            <person name="Crow J.A."/>
            <person name="Grimwood J."/>
            <person name="Kramer R."/>
            <person name="Lindquist E."/>
            <person name="Lucas S."/>
            <person name="Salamov A."/>
            <person name="McFadden G.I."/>
            <person name="Lane C.E."/>
            <person name="Keeling P.J."/>
            <person name="Gray M.W."/>
            <person name="Grigoriev I.V."/>
            <person name="Archibald J.M."/>
        </authorList>
    </citation>
    <scope>NUCLEOTIDE SEQUENCE</scope>
    <source>
        <strain evidence="5 7">CCMP2712</strain>
    </source>
</reference>
<dbReference type="PANTHER" id="PTHR21569:SF1">
    <property type="entry name" value="SMALL RIBOSOMAL SUBUNIT PROTEIN US9M"/>
    <property type="match status" value="1"/>
</dbReference>
<evidence type="ECO:0000256" key="3">
    <source>
        <dbReference type="ARBA" id="ARBA00023274"/>
    </source>
</evidence>
<accession>L1ILV1</accession>
<dbReference type="FunFam" id="3.30.230.10:FF:000001">
    <property type="entry name" value="30S ribosomal protein S9"/>
    <property type="match status" value="1"/>
</dbReference>
<organism evidence="5">
    <name type="scientific">Guillardia theta (strain CCMP2712)</name>
    <name type="common">Cryptophyte</name>
    <dbReference type="NCBI Taxonomy" id="905079"/>
    <lineage>
        <taxon>Eukaryota</taxon>
        <taxon>Cryptophyceae</taxon>
        <taxon>Pyrenomonadales</taxon>
        <taxon>Geminigeraceae</taxon>
        <taxon>Guillardia</taxon>
    </lineage>
</organism>
<reference evidence="6" key="3">
    <citation type="submission" date="2015-06" db="UniProtKB">
        <authorList>
            <consortium name="EnsemblProtists"/>
        </authorList>
    </citation>
    <scope>IDENTIFICATION</scope>
</reference>
<proteinExistence type="inferred from homology"/>
<keyword evidence="7" id="KW-1185">Reference proteome</keyword>
<keyword evidence="3" id="KW-0687">Ribonucleoprotein</keyword>
<dbReference type="OrthoDB" id="10254627at2759"/>
<dbReference type="AlphaFoldDB" id="L1ILV1"/>
<dbReference type="Gene3D" id="3.30.230.10">
    <property type="match status" value="1"/>
</dbReference>
<dbReference type="Pfam" id="PF00380">
    <property type="entry name" value="Ribosomal_S9"/>
    <property type="match status" value="1"/>
</dbReference>
<feature type="region of interest" description="Disordered" evidence="4">
    <location>
        <begin position="149"/>
        <end position="168"/>
    </location>
</feature>
<gene>
    <name evidence="5" type="ORF">GUITHDRAFT_78294</name>
</gene>
<dbReference type="GO" id="GO:0003735">
    <property type="term" value="F:structural constituent of ribosome"/>
    <property type="evidence" value="ECO:0007669"/>
    <property type="project" value="InterPro"/>
</dbReference>
<dbReference type="GO" id="GO:0003723">
    <property type="term" value="F:RNA binding"/>
    <property type="evidence" value="ECO:0007669"/>
    <property type="project" value="TreeGrafter"/>
</dbReference>
<dbReference type="InterPro" id="IPR020568">
    <property type="entry name" value="Ribosomal_Su5_D2-typ_SF"/>
</dbReference>
<dbReference type="InterPro" id="IPR023035">
    <property type="entry name" value="Ribosomal_uS9_bac/plastid"/>
</dbReference>
<name>L1ILV1_GUITC</name>
<evidence type="ECO:0000313" key="6">
    <source>
        <dbReference type="EnsemblProtists" id="EKX37243"/>
    </source>
</evidence>
<evidence type="ECO:0000256" key="1">
    <source>
        <dbReference type="ARBA" id="ARBA00005251"/>
    </source>
</evidence>
<dbReference type="HOGENOM" id="CLU_046483_2_0_1"/>
<dbReference type="RefSeq" id="XP_005824223.1">
    <property type="nucleotide sequence ID" value="XM_005824166.1"/>
</dbReference>
<dbReference type="GeneID" id="17293985"/>
<dbReference type="EMBL" id="JH993062">
    <property type="protein sequence ID" value="EKX37243.1"/>
    <property type="molecule type" value="Genomic_DNA"/>
</dbReference>
<keyword evidence="2" id="KW-0689">Ribosomal protein</keyword>
<evidence type="ECO:0000256" key="2">
    <source>
        <dbReference type="ARBA" id="ARBA00022980"/>
    </source>
</evidence>
<protein>
    <recommendedName>
        <fullName evidence="8">30S ribosomal protein S9</fullName>
    </recommendedName>
</protein>
<dbReference type="GO" id="GO:0005763">
    <property type="term" value="C:mitochondrial small ribosomal subunit"/>
    <property type="evidence" value="ECO:0007669"/>
    <property type="project" value="TreeGrafter"/>
</dbReference>
<dbReference type="eggNOG" id="KOG1697">
    <property type="taxonomic scope" value="Eukaryota"/>
</dbReference>
<evidence type="ECO:0000256" key="4">
    <source>
        <dbReference type="SAM" id="MobiDB-lite"/>
    </source>
</evidence>
<dbReference type="STRING" id="905079.L1ILV1"/>
<dbReference type="KEGG" id="gtt:GUITHDRAFT_78294"/>
<dbReference type="NCBIfam" id="NF001099">
    <property type="entry name" value="PRK00132.1"/>
    <property type="match status" value="1"/>
</dbReference>